<accession>A0ACC2VJU6</accession>
<sequence length="445" mass="47193">MSAAEPEVPQEALTERSIPPLPAIDTSPESWRFVASAFVVECLLWGQVFSSGIFLKHLATRPPFSDESETKISLIGSLSLLFGYSAGLPLIYLYNRYPRLIKPTLWLGLAMNTVSLLAASWIKSVNGLIVLQGIFPGLAAALCAFPIIRWIPEWFDAKKGTAIGIVFSGGGVGGVFMPLLHQYLLDKVGYAWTLRILALYIAAAAGIAAFFVNPRIPISSTMQIARQPMQSLRKAFLSMGFLGCFATTLLQGFGYFNVGLFLPRFTDTLDATLAAGLLSAFNFSQVIAQILWGYLTDRMKPATAMAISSSIGCILVVTLWGFGGEVGLPLLAPFAITFGLAAGGCSSMWSQCAHGIAGPDKELQTLLVAGWSIARGLGAIVGPTIGATLYRPAPADGKKTWGSAGSPGLVSLVAASLAVSAVSGLLIAHVPTAKNMLLRAHRLVL</sequence>
<protein>
    <submittedName>
        <fullName evidence="1">Uncharacterized protein</fullName>
    </submittedName>
</protein>
<gene>
    <name evidence="1" type="ORF">QFC20_005749</name>
</gene>
<comment type="caution">
    <text evidence="1">The sequence shown here is derived from an EMBL/GenBank/DDBJ whole genome shotgun (WGS) entry which is preliminary data.</text>
</comment>
<dbReference type="Proteomes" id="UP001230649">
    <property type="component" value="Unassembled WGS sequence"/>
</dbReference>
<dbReference type="EMBL" id="JASBWS010000085">
    <property type="protein sequence ID" value="KAJ9099348.1"/>
    <property type="molecule type" value="Genomic_DNA"/>
</dbReference>
<evidence type="ECO:0000313" key="1">
    <source>
        <dbReference type="EMBL" id="KAJ9099348.1"/>
    </source>
</evidence>
<evidence type="ECO:0000313" key="2">
    <source>
        <dbReference type="Proteomes" id="UP001230649"/>
    </source>
</evidence>
<proteinExistence type="predicted"/>
<name>A0ACC2VJU6_9TREE</name>
<reference evidence="1" key="1">
    <citation type="submission" date="2023-04" db="EMBL/GenBank/DDBJ databases">
        <title>Draft Genome sequencing of Naganishia species isolated from polar environments using Oxford Nanopore Technology.</title>
        <authorList>
            <person name="Leo P."/>
            <person name="Venkateswaran K."/>
        </authorList>
    </citation>
    <scope>NUCLEOTIDE SEQUENCE</scope>
    <source>
        <strain evidence="1">MNA-CCFEE 5262</strain>
    </source>
</reference>
<organism evidence="1 2">
    <name type="scientific">Naganishia adeliensis</name>
    <dbReference type="NCBI Taxonomy" id="92952"/>
    <lineage>
        <taxon>Eukaryota</taxon>
        <taxon>Fungi</taxon>
        <taxon>Dikarya</taxon>
        <taxon>Basidiomycota</taxon>
        <taxon>Agaricomycotina</taxon>
        <taxon>Tremellomycetes</taxon>
        <taxon>Filobasidiales</taxon>
        <taxon>Filobasidiaceae</taxon>
        <taxon>Naganishia</taxon>
    </lineage>
</organism>
<keyword evidence="2" id="KW-1185">Reference proteome</keyword>